<evidence type="ECO:0008006" key="3">
    <source>
        <dbReference type="Google" id="ProtNLM"/>
    </source>
</evidence>
<dbReference type="EMBL" id="CP022295">
    <property type="protein sequence ID" value="QSR24846.1"/>
    <property type="molecule type" value="Genomic_DNA"/>
</dbReference>
<proteinExistence type="predicted"/>
<dbReference type="CDD" id="cd00586">
    <property type="entry name" value="4HBT"/>
    <property type="match status" value="1"/>
</dbReference>
<evidence type="ECO:0000313" key="1">
    <source>
        <dbReference type="EMBL" id="QSR24846.1"/>
    </source>
</evidence>
<reference evidence="1 2" key="1">
    <citation type="submission" date="2017-06" db="EMBL/GenBank/DDBJ databases">
        <title>Complete Genome Sequence of the Soil Carbazole-Degrading Bacterium Nocardioides aromaticivorans IC177.</title>
        <authorList>
            <person name="Vejarano F."/>
            <person name="Suzuki-Minakuchi C."/>
            <person name="Ohtsubo Y."/>
            <person name="Tsuda M."/>
            <person name="Okada K."/>
            <person name="Nojiri H."/>
        </authorList>
    </citation>
    <scope>NUCLEOTIDE SEQUENCE [LARGE SCALE GENOMIC DNA]</scope>
    <source>
        <strain evidence="1 2">IC177</strain>
    </source>
</reference>
<dbReference type="Proteomes" id="UP000662818">
    <property type="component" value="Chromosome"/>
</dbReference>
<name>A0ABX7PFZ8_9ACTN</name>
<keyword evidence="2" id="KW-1185">Reference proteome</keyword>
<protein>
    <recommendedName>
        <fullName evidence="3">Thioesterase</fullName>
    </recommendedName>
</protein>
<dbReference type="Gene3D" id="3.10.129.10">
    <property type="entry name" value="Hotdog Thioesterase"/>
    <property type="match status" value="1"/>
</dbReference>
<dbReference type="SUPFAM" id="SSF54637">
    <property type="entry name" value="Thioesterase/thiol ester dehydrase-isomerase"/>
    <property type="match status" value="1"/>
</dbReference>
<gene>
    <name evidence="1" type="ORF">CFH99_04350</name>
</gene>
<organism evidence="1 2">
    <name type="scientific">Nocardioides aromaticivorans</name>
    <dbReference type="NCBI Taxonomy" id="200618"/>
    <lineage>
        <taxon>Bacteria</taxon>
        <taxon>Bacillati</taxon>
        <taxon>Actinomycetota</taxon>
        <taxon>Actinomycetes</taxon>
        <taxon>Propionibacteriales</taxon>
        <taxon>Nocardioidaceae</taxon>
        <taxon>Nocardioides</taxon>
    </lineage>
</organism>
<dbReference type="RefSeq" id="WP_207008798.1">
    <property type="nucleotide sequence ID" value="NZ_CP022295.1"/>
</dbReference>
<dbReference type="Pfam" id="PF13279">
    <property type="entry name" value="4HBT_2"/>
    <property type="match status" value="1"/>
</dbReference>
<dbReference type="InterPro" id="IPR029069">
    <property type="entry name" value="HotDog_dom_sf"/>
</dbReference>
<sequence length="131" mass="14997">MTTWTVALPLREEYVDYLGHVTAAAHLALCEEARTHWLMEMLLEEQPAFVLVRQELDYRHELLQSDGPVTVSVEPVALTRSTVTVQEAIVSSSGTTHTESRAVLVRWDREERRAMAFLPAERDRISRRVIP</sequence>
<evidence type="ECO:0000313" key="2">
    <source>
        <dbReference type="Proteomes" id="UP000662818"/>
    </source>
</evidence>
<accession>A0ABX7PFZ8</accession>